<dbReference type="InterPro" id="IPR036138">
    <property type="entry name" value="PBP_dimer_sf"/>
</dbReference>
<name>A0A542XAD9_9MICO</name>
<reference evidence="8 9" key="1">
    <citation type="submission" date="2019-06" db="EMBL/GenBank/DDBJ databases">
        <title>Sequencing the genomes of 1000 actinobacteria strains.</title>
        <authorList>
            <person name="Klenk H.-P."/>
        </authorList>
    </citation>
    <scope>NUCLEOTIDE SEQUENCE [LARGE SCALE GENOMIC DNA]</scope>
    <source>
        <strain evidence="8 9">DSM 24617</strain>
    </source>
</reference>
<feature type="transmembrane region" description="Helical" evidence="5">
    <location>
        <begin position="159"/>
        <end position="176"/>
    </location>
</feature>
<evidence type="ECO:0000313" key="9">
    <source>
        <dbReference type="Proteomes" id="UP000318336"/>
    </source>
</evidence>
<keyword evidence="5" id="KW-1133">Transmembrane helix</keyword>
<dbReference type="InterPro" id="IPR050515">
    <property type="entry name" value="Beta-lactam/transpept"/>
</dbReference>
<sequence length="757" mass="78573">MTQRRGTPPGDRGRQAPPRSGAPRSATGRPAAGAGRPTRQPRPSGSAPSGRTSAAARPAGGRGASGGSATGRPATSKGSAGRARTTRDPRGATQGLPPRQASRPAGPGTASSAPSRPAKARPAKARPAKARKGGSGGGKPPRSKPLSLGVGHPRRRARFLMIAICCVFSLFAVQLLRIQGVESSAVSAAALGSRTQKVTIPAQRGDIVDTDGVVLADSVDRRNVTGDPLAMAEYHKTVNGKRTQVGLSGAAADLAPLLGVKAADLLDVLNKAAAKDSRFTYLAKDIAPTQWRSIESLGIPGVFSERTVRREYPQGTSTAPLVGWVNSDGKPGGGIEQLFNSALDGKPGLHVYERARDGSPIASGEGTDEPAVPGQSVKLTIDNDLQWYAQNILAQRVQETDGLSGDVVVLDVKTGKVRAAASYPSFDPSNMRSADGYLQLRPFTEVYEPGSTSKVITMAAALEQGVVTPTTPVTVPPTLERAGRPFRDSSPHGTLNLTTAGVLAQSSNIGTVLIGEKFSPEVFRQYASKFGLGQTTGVGFPGESRGIMAPASQWKGDQRYTVLFGQGLAGTAIQQASVFQTIANGGVRQPVQLLEGIDDGDGGWEKPADDRTPQRVIQTDTASQLTRMMQSVVGEGGTATQAAVPGYQVAGKTSTAQRYDSELGRYDGTTASFIGYAPANDPRYVVAVTVQRPRKGTYGGAVAGPVFSKVMSFALQQARIPPTTGGPGPYPMTAPTAPSSSPSSSPSPSSSASREKQ</sequence>
<dbReference type="InterPro" id="IPR001460">
    <property type="entry name" value="PCN-bd_Tpept"/>
</dbReference>
<protein>
    <submittedName>
        <fullName evidence="8">Cell division protein FtsI (Penicillin-binding protein 3)</fullName>
    </submittedName>
</protein>
<keyword evidence="3 5" id="KW-0472">Membrane</keyword>
<feature type="compositionally biased region" description="Low complexity" evidence="4">
    <location>
        <begin position="731"/>
        <end position="757"/>
    </location>
</feature>
<dbReference type="GO" id="GO:0051301">
    <property type="term" value="P:cell division"/>
    <property type="evidence" value="ECO:0007669"/>
    <property type="project" value="UniProtKB-KW"/>
</dbReference>
<evidence type="ECO:0000256" key="1">
    <source>
        <dbReference type="ARBA" id="ARBA00004370"/>
    </source>
</evidence>
<dbReference type="RefSeq" id="WP_236022267.1">
    <property type="nucleotide sequence ID" value="NZ_CAJTBP010000001.1"/>
</dbReference>
<feature type="region of interest" description="Disordered" evidence="4">
    <location>
        <begin position="472"/>
        <end position="491"/>
    </location>
</feature>
<dbReference type="PANTHER" id="PTHR30627">
    <property type="entry name" value="PEPTIDOGLYCAN D,D-TRANSPEPTIDASE"/>
    <property type="match status" value="1"/>
</dbReference>
<dbReference type="Proteomes" id="UP000318336">
    <property type="component" value="Unassembled WGS sequence"/>
</dbReference>
<dbReference type="GO" id="GO:0005886">
    <property type="term" value="C:plasma membrane"/>
    <property type="evidence" value="ECO:0007669"/>
    <property type="project" value="TreeGrafter"/>
</dbReference>
<comment type="similarity">
    <text evidence="2">Belongs to the transpeptidase family.</text>
</comment>
<dbReference type="InterPro" id="IPR012338">
    <property type="entry name" value="Beta-lactam/transpept-like"/>
</dbReference>
<dbReference type="Gene3D" id="3.30.450.330">
    <property type="match status" value="1"/>
</dbReference>
<gene>
    <name evidence="8" type="ORF">FB554_0919</name>
</gene>
<dbReference type="SUPFAM" id="SSF56519">
    <property type="entry name" value="Penicillin binding protein dimerisation domain"/>
    <property type="match status" value="1"/>
</dbReference>
<evidence type="ECO:0000259" key="7">
    <source>
        <dbReference type="Pfam" id="PF03717"/>
    </source>
</evidence>
<dbReference type="SUPFAM" id="SSF56601">
    <property type="entry name" value="beta-lactamase/transpeptidase-like"/>
    <property type="match status" value="1"/>
</dbReference>
<dbReference type="PANTHER" id="PTHR30627:SF1">
    <property type="entry name" value="PEPTIDOGLYCAN D,D-TRANSPEPTIDASE FTSI"/>
    <property type="match status" value="1"/>
</dbReference>
<keyword evidence="5" id="KW-0812">Transmembrane</keyword>
<proteinExistence type="inferred from homology"/>
<feature type="domain" description="Penicillin-binding protein transpeptidase" evidence="6">
    <location>
        <begin position="407"/>
        <end position="711"/>
    </location>
</feature>
<feature type="compositionally biased region" description="Low complexity" evidence="4">
    <location>
        <begin position="21"/>
        <end position="59"/>
    </location>
</feature>
<comment type="subcellular location">
    <subcellularLocation>
        <location evidence="1">Membrane</location>
    </subcellularLocation>
</comment>
<dbReference type="GO" id="GO:0071555">
    <property type="term" value="P:cell wall organization"/>
    <property type="evidence" value="ECO:0007669"/>
    <property type="project" value="TreeGrafter"/>
</dbReference>
<keyword evidence="8" id="KW-0132">Cell division</keyword>
<evidence type="ECO:0000256" key="4">
    <source>
        <dbReference type="SAM" id="MobiDB-lite"/>
    </source>
</evidence>
<feature type="compositionally biased region" description="Basic residues" evidence="4">
    <location>
        <begin position="118"/>
        <end position="132"/>
    </location>
</feature>
<dbReference type="Gene3D" id="3.90.1310.10">
    <property type="entry name" value="Penicillin-binding protein 2a (Domain 2)"/>
    <property type="match status" value="1"/>
</dbReference>
<feature type="region of interest" description="Disordered" evidence="4">
    <location>
        <begin position="719"/>
        <end position="757"/>
    </location>
</feature>
<dbReference type="Pfam" id="PF00905">
    <property type="entry name" value="Transpeptidase"/>
    <property type="match status" value="1"/>
</dbReference>
<dbReference type="EMBL" id="VFOK01000001">
    <property type="protein sequence ID" value="TQL32787.1"/>
    <property type="molecule type" value="Genomic_DNA"/>
</dbReference>
<evidence type="ECO:0000259" key="6">
    <source>
        <dbReference type="Pfam" id="PF00905"/>
    </source>
</evidence>
<dbReference type="AlphaFoldDB" id="A0A542XAD9"/>
<dbReference type="Pfam" id="PF03717">
    <property type="entry name" value="PBP_dimer"/>
    <property type="match status" value="1"/>
</dbReference>
<accession>A0A542XAD9</accession>
<feature type="compositionally biased region" description="Gly residues" evidence="4">
    <location>
        <begin position="60"/>
        <end position="69"/>
    </location>
</feature>
<evidence type="ECO:0000256" key="5">
    <source>
        <dbReference type="SAM" id="Phobius"/>
    </source>
</evidence>
<feature type="compositionally biased region" description="Basic and acidic residues" evidence="4">
    <location>
        <begin position="481"/>
        <end position="490"/>
    </location>
</feature>
<dbReference type="Gene3D" id="3.40.710.10">
    <property type="entry name" value="DD-peptidase/beta-lactamase superfamily"/>
    <property type="match status" value="1"/>
</dbReference>
<organism evidence="8 9">
    <name type="scientific">Barrientosiimonas humi</name>
    <dbReference type="NCBI Taxonomy" id="999931"/>
    <lineage>
        <taxon>Bacteria</taxon>
        <taxon>Bacillati</taxon>
        <taxon>Actinomycetota</taxon>
        <taxon>Actinomycetes</taxon>
        <taxon>Micrococcales</taxon>
        <taxon>Dermacoccaceae</taxon>
        <taxon>Barrientosiimonas</taxon>
    </lineage>
</organism>
<evidence type="ECO:0000256" key="3">
    <source>
        <dbReference type="ARBA" id="ARBA00023136"/>
    </source>
</evidence>
<evidence type="ECO:0000313" key="8">
    <source>
        <dbReference type="EMBL" id="TQL32787.1"/>
    </source>
</evidence>
<evidence type="ECO:0000256" key="2">
    <source>
        <dbReference type="ARBA" id="ARBA00007171"/>
    </source>
</evidence>
<comment type="caution">
    <text evidence="8">The sequence shown here is derived from an EMBL/GenBank/DDBJ whole genome shotgun (WGS) entry which is preliminary data.</text>
</comment>
<keyword evidence="8" id="KW-0131">Cell cycle</keyword>
<dbReference type="InterPro" id="IPR005311">
    <property type="entry name" value="PBP_dimer"/>
</dbReference>
<dbReference type="GO" id="GO:0008658">
    <property type="term" value="F:penicillin binding"/>
    <property type="evidence" value="ECO:0007669"/>
    <property type="project" value="InterPro"/>
</dbReference>
<feature type="region of interest" description="Disordered" evidence="4">
    <location>
        <begin position="1"/>
        <end position="150"/>
    </location>
</feature>
<feature type="domain" description="Penicillin-binding protein dimerisation" evidence="7">
    <location>
        <begin position="199"/>
        <end position="362"/>
    </location>
</feature>
<keyword evidence="9" id="KW-1185">Reference proteome</keyword>